<keyword evidence="5 9" id="KW-0342">GTP-binding</keyword>
<gene>
    <name evidence="9" type="primary">ffh</name>
    <name evidence="11" type="ORF">GKO48_14240</name>
</gene>
<comment type="function">
    <text evidence="9">Involved in targeting and insertion of nascent membrane proteins into the cytoplasmic membrane. Binds to the hydrophobic signal sequence of the ribosome-nascent chain (RNC) as it emerges from the ribosomes. The SRP-RNC complex is then targeted to the cytoplasmic membrane where it interacts with the SRP receptor FtsY.</text>
</comment>
<dbReference type="Proteomes" id="UP001219901">
    <property type="component" value="Chromosome"/>
</dbReference>
<dbReference type="InterPro" id="IPR042101">
    <property type="entry name" value="SRP54_N_sf"/>
</dbReference>
<dbReference type="GO" id="GO:0003924">
    <property type="term" value="F:GTPase activity"/>
    <property type="evidence" value="ECO:0007669"/>
    <property type="project" value="UniProtKB-UniRule"/>
</dbReference>
<comment type="domain">
    <text evidence="9">Composed of three domains: the N-terminal N domain, which is responsible for interactions with the ribosome, the central G domain, which binds GTP, and the C-terminal M domain, which binds the RNA and the signal sequence of the RNC.</text>
</comment>
<evidence type="ECO:0000256" key="4">
    <source>
        <dbReference type="ARBA" id="ARBA00022884"/>
    </source>
</evidence>
<name>A0AAJ5ZM33_9CHLR</name>
<dbReference type="InterPro" id="IPR004125">
    <property type="entry name" value="Signal_recog_particle_SRP54_M"/>
</dbReference>
<keyword evidence="6 9" id="KW-0733">Signal recognition particle</keyword>
<evidence type="ECO:0000256" key="2">
    <source>
        <dbReference type="ARBA" id="ARBA00022741"/>
    </source>
</evidence>
<keyword evidence="12" id="KW-1185">Reference proteome</keyword>
<dbReference type="CDD" id="cd18539">
    <property type="entry name" value="SRP_G"/>
    <property type="match status" value="1"/>
</dbReference>
<dbReference type="Pfam" id="PF02978">
    <property type="entry name" value="SRP_SPB"/>
    <property type="match status" value="1"/>
</dbReference>
<dbReference type="PANTHER" id="PTHR11564:SF5">
    <property type="entry name" value="SIGNAL RECOGNITION PARTICLE SUBUNIT SRP54"/>
    <property type="match status" value="1"/>
</dbReference>
<dbReference type="PANTHER" id="PTHR11564">
    <property type="entry name" value="SIGNAL RECOGNITION PARTICLE 54K PROTEIN SRP54"/>
    <property type="match status" value="1"/>
</dbReference>
<dbReference type="Pfam" id="PF02881">
    <property type="entry name" value="SRP54_N"/>
    <property type="match status" value="1"/>
</dbReference>
<dbReference type="RefSeq" id="WP_342824205.1">
    <property type="nucleotide sequence ID" value="NZ_CP046146.1"/>
</dbReference>
<dbReference type="AlphaFoldDB" id="A0AAJ5ZM33"/>
<comment type="subcellular location">
    <subcellularLocation>
        <location evidence="9">Cytoplasm</location>
    </subcellularLocation>
    <text evidence="9">The SRP-RNC complex is targeted to the cytoplasmic membrane.</text>
</comment>
<evidence type="ECO:0000256" key="6">
    <source>
        <dbReference type="ARBA" id="ARBA00023135"/>
    </source>
</evidence>
<evidence type="ECO:0000313" key="11">
    <source>
        <dbReference type="EMBL" id="WFG40713.1"/>
    </source>
</evidence>
<keyword evidence="4 9" id="KW-0694">RNA-binding</keyword>
<sequence length="445" mass="48462">MFESLSDKLGGVFGKLTNSGKLSEKDIDAALREVRLALLEADVDFKVARQFVKNVKERADGEKVYASLTPGQSVIRIVRDELAQILGGEAVEIARADKPPSVIMLVGLQGAGKTTLAAKLALWLRKQKHPVMMAACDLQRPAAVDQLNQLGKQLDLSVYSEEPSSSTPVKVAKAAYKKAADEGVHYLILDTAGRLAIDNDLMGELEEIRDATSPVETLLVLDAMTGQDAVRSGGEFNDRIGVSGMVLTKMDGDARGGAALSMRSATGVPIKFIGVGERPDQFEVYHPDRIASRILGMGDVESLIEKAEVQFDTEEAAALEQKLRKNQFDLNDMLQQFQTIKKMGSMTDILGMIPGMGSLRGKFNPKDIDESQMARVEAIIHSMTMAERENPTIINGSRRLRIANGSGVTTTQVNQLLNQFKQMQKMMKKISGPGGKRALMNMLKG</sequence>
<evidence type="ECO:0000256" key="3">
    <source>
        <dbReference type="ARBA" id="ARBA00022801"/>
    </source>
</evidence>
<feature type="domain" description="SRP54-type proteins GTP-binding" evidence="10">
    <location>
        <begin position="269"/>
        <end position="282"/>
    </location>
</feature>
<dbReference type="HAMAP" id="MF_00306">
    <property type="entry name" value="SRP54"/>
    <property type="match status" value="1"/>
</dbReference>
<organism evidence="11 12">
    <name type="scientific">Candidatus Lucifugimonas marina</name>
    <dbReference type="NCBI Taxonomy" id="3038979"/>
    <lineage>
        <taxon>Bacteria</taxon>
        <taxon>Bacillati</taxon>
        <taxon>Chloroflexota</taxon>
        <taxon>Dehalococcoidia</taxon>
        <taxon>SAR202 cluster</taxon>
        <taxon>Candidatus Lucifugimonadales</taxon>
        <taxon>Candidatus Lucifugimonadaceae</taxon>
        <taxon>Candidatus Lucifugimonas</taxon>
    </lineage>
</organism>
<evidence type="ECO:0000256" key="5">
    <source>
        <dbReference type="ARBA" id="ARBA00023134"/>
    </source>
</evidence>
<protein>
    <recommendedName>
        <fullName evidence="9">Signal recognition particle protein</fullName>
        <ecNumber evidence="9">3.6.5.4</ecNumber>
    </recommendedName>
    <alternativeName>
        <fullName evidence="9">Fifty-four homolog</fullName>
    </alternativeName>
</protein>
<dbReference type="SMART" id="SM00962">
    <property type="entry name" value="SRP54"/>
    <property type="match status" value="1"/>
</dbReference>
<dbReference type="PROSITE" id="PS00300">
    <property type="entry name" value="SRP54"/>
    <property type="match status" value="1"/>
</dbReference>
<evidence type="ECO:0000313" key="12">
    <source>
        <dbReference type="Proteomes" id="UP001219901"/>
    </source>
</evidence>
<proteinExistence type="inferred from homology"/>
<comment type="catalytic activity">
    <reaction evidence="8 9">
        <text>GTP + H2O = GDP + phosphate + H(+)</text>
        <dbReference type="Rhea" id="RHEA:19669"/>
        <dbReference type="ChEBI" id="CHEBI:15377"/>
        <dbReference type="ChEBI" id="CHEBI:15378"/>
        <dbReference type="ChEBI" id="CHEBI:37565"/>
        <dbReference type="ChEBI" id="CHEBI:43474"/>
        <dbReference type="ChEBI" id="CHEBI:58189"/>
        <dbReference type="EC" id="3.6.5.4"/>
    </reaction>
</comment>
<dbReference type="InterPro" id="IPR000897">
    <property type="entry name" value="SRP54_GTPase_dom"/>
</dbReference>
<comment type="subunit">
    <text evidence="9">Part of the signal recognition particle protein translocation system, which is composed of SRP and FtsY.</text>
</comment>
<feature type="binding site" evidence="9">
    <location>
        <begin position="107"/>
        <end position="114"/>
    </location>
    <ligand>
        <name>GTP</name>
        <dbReference type="ChEBI" id="CHEBI:37565"/>
    </ligand>
</feature>
<dbReference type="InterPro" id="IPR003593">
    <property type="entry name" value="AAA+_ATPase"/>
</dbReference>
<dbReference type="EMBL" id="CP046147">
    <property type="protein sequence ID" value="WFG40713.1"/>
    <property type="molecule type" value="Genomic_DNA"/>
</dbReference>
<feature type="binding site" evidence="9">
    <location>
        <begin position="190"/>
        <end position="194"/>
    </location>
    <ligand>
        <name>GTP</name>
        <dbReference type="ChEBI" id="CHEBI:37565"/>
    </ligand>
</feature>
<dbReference type="Gene3D" id="3.40.50.300">
    <property type="entry name" value="P-loop containing nucleotide triphosphate hydrolases"/>
    <property type="match status" value="1"/>
</dbReference>
<dbReference type="GO" id="GO:0008312">
    <property type="term" value="F:7S RNA binding"/>
    <property type="evidence" value="ECO:0007669"/>
    <property type="project" value="InterPro"/>
</dbReference>
<dbReference type="SUPFAM" id="SSF47446">
    <property type="entry name" value="Signal peptide-binding domain"/>
    <property type="match status" value="1"/>
</dbReference>
<dbReference type="SMART" id="SM00963">
    <property type="entry name" value="SRP54_N"/>
    <property type="match status" value="1"/>
</dbReference>
<evidence type="ECO:0000256" key="8">
    <source>
        <dbReference type="ARBA" id="ARBA00048027"/>
    </source>
</evidence>
<feature type="binding site" evidence="9">
    <location>
        <begin position="248"/>
        <end position="251"/>
    </location>
    <ligand>
        <name>GTP</name>
        <dbReference type="ChEBI" id="CHEBI:37565"/>
    </ligand>
</feature>
<dbReference type="InterPro" id="IPR027417">
    <property type="entry name" value="P-loop_NTPase"/>
</dbReference>
<dbReference type="InterPro" id="IPR022941">
    <property type="entry name" value="SRP54"/>
</dbReference>
<evidence type="ECO:0000256" key="1">
    <source>
        <dbReference type="ARBA" id="ARBA00005450"/>
    </source>
</evidence>
<dbReference type="Pfam" id="PF00448">
    <property type="entry name" value="SRP54"/>
    <property type="match status" value="1"/>
</dbReference>
<reference evidence="11 12" key="1">
    <citation type="submission" date="2019-11" db="EMBL/GenBank/DDBJ databases">
        <authorList>
            <person name="Cho J.-C."/>
        </authorList>
    </citation>
    <scope>NUCLEOTIDE SEQUENCE [LARGE SCALE GENOMIC DNA]</scope>
    <source>
        <strain evidence="11 12">JH1073</strain>
    </source>
</reference>
<dbReference type="GO" id="GO:0006614">
    <property type="term" value="P:SRP-dependent cotranslational protein targeting to membrane"/>
    <property type="evidence" value="ECO:0007669"/>
    <property type="project" value="InterPro"/>
</dbReference>
<keyword evidence="9" id="KW-0963">Cytoplasm</keyword>
<keyword evidence="3 9" id="KW-0378">Hydrolase</keyword>
<dbReference type="InterPro" id="IPR036891">
    <property type="entry name" value="Signal_recog_part_SRP54_M_sf"/>
</dbReference>
<dbReference type="InterPro" id="IPR004780">
    <property type="entry name" value="SRP"/>
</dbReference>
<dbReference type="GO" id="GO:0048500">
    <property type="term" value="C:signal recognition particle"/>
    <property type="evidence" value="ECO:0007669"/>
    <property type="project" value="UniProtKB-UniRule"/>
</dbReference>
<evidence type="ECO:0000259" key="10">
    <source>
        <dbReference type="PROSITE" id="PS00300"/>
    </source>
</evidence>
<dbReference type="NCBIfam" id="TIGR00959">
    <property type="entry name" value="ffh"/>
    <property type="match status" value="1"/>
</dbReference>
<evidence type="ECO:0000256" key="7">
    <source>
        <dbReference type="ARBA" id="ARBA00023274"/>
    </source>
</evidence>
<accession>A0AAJ5ZM33</accession>
<dbReference type="EC" id="3.6.5.4" evidence="9"/>
<dbReference type="InterPro" id="IPR013822">
    <property type="entry name" value="Signal_recog_particl_SRP54_hlx"/>
</dbReference>
<dbReference type="SUPFAM" id="SSF52540">
    <property type="entry name" value="P-loop containing nucleoside triphosphate hydrolases"/>
    <property type="match status" value="1"/>
</dbReference>
<dbReference type="GO" id="GO:0005525">
    <property type="term" value="F:GTP binding"/>
    <property type="evidence" value="ECO:0007669"/>
    <property type="project" value="UniProtKB-UniRule"/>
</dbReference>
<evidence type="ECO:0000256" key="9">
    <source>
        <dbReference type="HAMAP-Rule" id="MF_00306"/>
    </source>
</evidence>
<dbReference type="SMART" id="SM00382">
    <property type="entry name" value="AAA"/>
    <property type="match status" value="1"/>
</dbReference>
<dbReference type="Gene3D" id="1.20.120.140">
    <property type="entry name" value="Signal recognition particle SRP54, nucleotide-binding domain"/>
    <property type="match status" value="1"/>
</dbReference>
<dbReference type="Gene3D" id="1.10.260.30">
    <property type="entry name" value="Signal recognition particle, SRP54 subunit, M-domain"/>
    <property type="match status" value="1"/>
</dbReference>
<keyword evidence="2 9" id="KW-0547">Nucleotide-binding</keyword>
<reference evidence="12" key="2">
    <citation type="submission" date="2023-06" db="EMBL/GenBank/DDBJ databases">
        <title>Pangenomics reveal diversification of enzyme families and niche specialization in globally abundant SAR202 bacteria.</title>
        <authorList>
            <person name="Saw J.H.W."/>
        </authorList>
    </citation>
    <scope>NUCLEOTIDE SEQUENCE [LARGE SCALE GENOMIC DNA]</scope>
    <source>
        <strain evidence="12">JH1073</strain>
    </source>
</reference>
<keyword evidence="7 9" id="KW-0687">Ribonucleoprotein</keyword>
<comment type="similarity">
    <text evidence="1 9">Belongs to the GTP-binding SRP family. SRP54 subfamily.</text>
</comment>